<name>A0AAN7KU78_9MYRT</name>
<feature type="region of interest" description="Disordered" evidence="1">
    <location>
        <begin position="235"/>
        <end position="255"/>
    </location>
</feature>
<feature type="compositionally biased region" description="Polar residues" evidence="1">
    <location>
        <begin position="74"/>
        <end position="84"/>
    </location>
</feature>
<evidence type="ECO:0000313" key="3">
    <source>
        <dbReference type="Proteomes" id="UP001345219"/>
    </source>
</evidence>
<dbReference type="PANTHER" id="PTHR35119:SF1">
    <property type="entry name" value="PROTEIN POLYCHOME"/>
    <property type="match status" value="1"/>
</dbReference>
<dbReference type="GO" id="GO:0051783">
    <property type="term" value="P:regulation of nuclear division"/>
    <property type="evidence" value="ECO:0007669"/>
    <property type="project" value="InterPro"/>
</dbReference>
<feature type="region of interest" description="Disordered" evidence="1">
    <location>
        <begin position="58"/>
        <end position="125"/>
    </location>
</feature>
<dbReference type="Proteomes" id="UP001345219">
    <property type="component" value="Chromosome 22"/>
</dbReference>
<proteinExistence type="predicted"/>
<gene>
    <name evidence="2" type="ORF">SAY87_028074</name>
</gene>
<sequence length="255" mass="28519">MPESRDRLVRPIDIAVAFVGRRSAILDAPSDEGIWSFILYEHPSRQRTPMVQLGRGAARGTGGFGRSAFGAPGTPNSRGRNFSGSPLARWESASKAGNEGRRRRRKRPTNRVLPSRYPRSPSGDITPVFMALQRRRSQMGDVEGHRVCAPMPTDPSLQLLGHPFERSASLVTPSPSVQKKRCPPRVGEVPKIMTYLANMLSEIDNSDFLTPQNKLLNQLDKVETEVMEELRKLKRTPGAKKAEREKRVRTLLSVR</sequence>
<evidence type="ECO:0000313" key="2">
    <source>
        <dbReference type="EMBL" id="KAK4773055.1"/>
    </source>
</evidence>
<dbReference type="GO" id="GO:0005634">
    <property type="term" value="C:nucleus"/>
    <property type="evidence" value="ECO:0007669"/>
    <property type="project" value="InterPro"/>
</dbReference>
<dbReference type="AlphaFoldDB" id="A0AAN7KU78"/>
<organism evidence="2 3">
    <name type="scientific">Trapa incisa</name>
    <dbReference type="NCBI Taxonomy" id="236973"/>
    <lineage>
        <taxon>Eukaryota</taxon>
        <taxon>Viridiplantae</taxon>
        <taxon>Streptophyta</taxon>
        <taxon>Embryophyta</taxon>
        <taxon>Tracheophyta</taxon>
        <taxon>Spermatophyta</taxon>
        <taxon>Magnoliopsida</taxon>
        <taxon>eudicotyledons</taxon>
        <taxon>Gunneridae</taxon>
        <taxon>Pentapetalae</taxon>
        <taxon>rosids</taxon>
        <taxon>malvids</taxon>
        <taxon>Myrtales</taxon>
        <taxon>Lythraceae</taxon>
        <taxon>Trapa</taxon>
    </lineage>
</organism>
<accession>A0AAN7KU78</accession>
<dbReference type="EMBL" id="JAXIOK010000004">
    <property type="protein sequence ID" value="KAK4773055.1"/>
    <property type="molecule type" value="Genomic_DNA"/>
</dbReference>
<dbReference type="PANTHER" id="PTHR35119">
    <property type="entry name" value="PROTEIN POLYCHOME"/>
    <property type="match status" value="1"/>
</dbReference>
<keyword evidence="3" id="KW-1185">Reference proteome</keyword>
<comment type="caution">
    <text evidence="2">The sequence shown here is derived from an EMBL/GenBank/DDBJ whole genome shotgun (WGS) entry which is preliminary data.</text>
</comment>
<protein>
    <submittedName>
        <fullName evidence="2">Uncharacterized protein</fullName>
    </submittedName>
</protein>
<reference evidence="2 3" key="1">
    <citation type="journal article" date="2023" name="Hortic Res">
        <title>Pangenome of water caltrop reveals structural variations and asymmetric subgenome divergence after allopolyploidization.</title>
        <authorList>
            <person name="Zhang X."/>
            <person name="Chen Y."/>
            <person name="Wang L."/>
            <person name="Yuan Y."/>
            <person name="Fang M."/>
            <person name="Shi L."/>
            <person name="Lu R."/>
            <person name="Comes H.P."/>
            <person name="Ma Y."/>
            <person name="Chen Y."/>
            <person name="Huang G."/>
            <person name="Zhou Y."/>
            <person name="Zheng Z."/>
            <person name="Qiu Y."/>
        </authorList>
    </citation>
    <scope>NUCLEOTIDE SEQUENCE [LARGE SCALE GENOMIC DNA]</scope>
    <source>
        <tissue evidence="2">Roots</tissue>
    </source>
</reference>
<evidence type="ECO:0000256" key="1">
    <source>
        <dbReference type="SAM" id="MobiDB-lite"/>
    </source>
</evidence>
<dbReference type="InterPro" id="IPR034590">
    <property type="entry name" value="POLYCHOME/GIG1"/>
</dbReference>